<proteinExistence type="predicted"/>
<dbReference type="Proteomes" id="UP000637643">
    <property type="component" value="Unassembled WGS sequence"/>
</dbReference>
<sequence>MDKIIFLNRVEEALNQQELQMADRAVHVFRQAGFTMEHLRQLLLHPRKMKLDQQDGCDACYVMYGEKTKKAKVCISGDQVTLLWLEYNKVPFIM</sequence>
<protein>
    <submittedName>
        <fullName evidence="1">Uncharacterized protein</fullName>
    </submittedName>
</protein>
<dbReference type="AlphaFoldDB" id="A0A917CSN7"/>
<accession>A0A917CSN7</accession>
<comment type="caution">
    <text evidence="1">The sequence shown here is derived from an EMBL/GenBank/DDBJ whole genome shotgun (WGS) entry which is preliminary data.</text>
</comment>
<name>A0A917CSN7_9BACL</name>
<dbReference type="RefSeq" id="WP_189029217.1">
    <property type="nucleotide sequence ID" value="NZ_BMKR01000024.1"/>
</dbReference>
<dbReference type="EMBL" id="BMKR01000024">
    <property type="protein sequence ID" value="GGF96603.1"/>
    <property type="molecule type" value="Genomic_DNA"/>
</dbReference>
<gene>
    <name evidence="1" type="ORF">GCM10010912_46760</name>
</gene>
<keyword evidence="2" id="KW-1185">Reference proteome</keyword>
<evidence type="ECO:0000313" key="2">
    <source>
        <dbReference type="Proteomes" id="UP000637643"/>
    </source>
</evidence>
<organism evidence="1 2">
    <name type="scientific">Paenibacillus albidus</name>
    <dbReference type="NCBI Taxonomy" id="2041023"/>
    <lineage>
        <taxon>Bacteria</taxon>
        <taxon>Bacillati</taxon>
        <taxon>Bacillota</taxon>
        <taxon>Bacilli</taxon>
        <taxon>Bacillales</taxon>
        <taxon>Paenibacillaceae</taxon>
        <taxon>Paenibacillus</taxon>
    </lineage>
</organism>
<reference evidence="1" key="1">
    <citation type="journal article" date="2014" name="Int. J. Syst. Evol. Microbiol.">
        <title>Complete genome sequence of Corynebacterium casei LMG S-19264T (=DSM 44701T), isolated from a smear-ripened cheese.</title>
        <authorList>
            <consortium name="US DOE Joint Genome Institute (JGI-PGF)"/>
            <person name="Walter F."/>
            <person name="Albersmeier A."/>
            <person name="Kalinowski J."/>
            <person name="Ruckert C."/>
        </authorList>
    </citation>
    <scope>NUCLEOTIDE SEQUENCE</scope>
    <source>
        <strain evidence="1">CGMCC 1.16134</strain>
    </source>
</reference>
<evidence type="ECO:0000313" key="1">
    <source>
        <dbReference type="EMBL" id="GGF96603.1"/>
    </source>
</evidence>
<reference evidence="1" key="2">
    <citation type="submission" date="2020-09" db="EMBL/GenBank/DDBJ databases">
        <authorList>
            <person name="Sun Q."/>
            <person name="Zhou Y."/>
        </authorList>
    </citation>
    <scope>NUCLEOTIDE SEQUENCE</scope>
    <source>
        <strain evidence="1">CGMCC 1.16134</strain>
    </source>
</reference>